<dbReference type="InterPro" id="IPR016161">
    <property type="entry name" value="Ald_DH/histidinol_DH"/>
</dbReference>
<dbReference type="PANTHER" id="PTHR43866:SF4">
    <property type="entry name" value="MALONATE-SEMIALDEHYDE DEHYDROGENASE"/>
    <property type="match status" value="1"/>
</dbReference>
<dbReference type="Gene3D" id="3.40.605.10">
    <property type="entry name" value="Aldehyde Dehydrogenase, Chain A, domain 1"/>
    <property type="match status" value="1"/>
</dbReference>
<dbReference type="RefSeq" id="WP_003849425.1">
    <property type="nucleotide sequence ID" value="NZ_CP009244.1"/>
</dbReference>
<gene>
    <name evidence="5" type="primary">mmsA</name>
    <name evidence="5" type="ORF">HMPREF0281_02456</name>
</gene>
<comment type="caution">
    <text evidence="5">The sequence shown here is derived from an EMBL/GenBank/DDBJ whole genome shotgun (WGS) entry which is preliminary data.</text>
</comment>
<dbReference type="EC" id="1.2.1.27" evidence="1"/>
<dbReference type="Gene3D" id="3.40.309.10">
    <property type="entry name" value="Aldehyde Dehydrogenase, Chain A, domain 2"/>
    <property type="match status" value="1"/>
</dbReference>
<dbReference type="InterPro" id="IPR016162">
    <property type="entry name" value="Ald_DH_N"/>
</dbReference>
<sequence length="505" mass="53731">MKTINHYVDGAEYPGTSGNTQPVLNPSLGKPQAEVALASTEDINHVIASAQNAQKGWARLNPQKRVRIIMKWIALINENMDELATTLSLEHGKTFPDAKGDIQRGLEVLEFALGAPHQLKGEYSSEVGTGIDTYSMRQPLGVVAGITPFNFPAMIPLWKAGPALAAGNAFILKPSERDPSVPVRLAELFVEAGGPAGVLNVVHGGKESVDALLDSDVVQGIGFVGSTPIAQYIYERCAATGKRAQCFGGAKNHAIVLPDADIEATADTLVGAAFGSAGERCMALSVVVPVGQETADNLRDAILKKIPSLNVGHSLDASSDYGPLVTQDAKDRVENYIEQGQSSGAELLADGRTLDMSSASFDGESLAEGFFTGPTFFDHVTPDMSIYTDEIFGPFLSMVRAETLEEAVKLPTEHEYGNGVAIFTSNGGAARDFATAVNVGMVGINVPIPVPIAYHTFGGWKASGFGDLNQHGPDSFRFYTKTKTVTSRWPDEENAGPQFSMPVMD</sequence>
<evidence type="ECO:0000313" key="5">
    <source>
        <dbReference type="EMBL" id="EFG80362.1"/>
    </source>
</evidence>
<dbReference type="InterPro" id="IPR016163">
    <property type="entry name" value="Ald_DH_C"/>
</dbReference>
<dbReference type="Pfam" id="PF00171">
    <property type="entry name" value="Aldedh"/>
    <property type="match status" value="1"/>
</dbReference>
<name>A0ABN0ACH4_CORAM</name>
<organism evidence="5 6">
    <name type="scientific">Corynebacterium ammoniagenes DSM 20306</name>
    <dbReference type="NCBI Taxonomy" id="649754"/>
    <lineage>
        <taxon>Bacteria</taxon>
        <taxon>Bacillati</taxon>
        <taxon>Actinomycetota</taxon>
        <taxon>Actinomycetes</taxon>
        <taxon>Mycobacteriales</taxon>
        <taxon>Corynebacteriaceae</taxon>
        <taxon>Corynebacterium</taxon>
    </lineage>
</organism>
<dbReference type="GO" id="GO:0004491">
    <property type="term" value="F:methylmalonate-semialdehyde dehydrogenase (acylating, NAD) activity"/>
    <property type="evidence" value="ECO:0007669"/>
    <property type="project" value="UniProtKB-EC"/>
</dbReference>
<feature type="domain" description="Aldehyde dehydrogenase" evidence="4">
    <location>
        <begin position="17"/>
        <end position="485"/>
    </location>
</feature>
<dbReference type="PROSITE" id="PS00070">
    <property type="entry name" value="ALDEHYDE_DEHYDR_CYS"/>
    <property type="match status" value="1"/>
</dbReference>
<dbReference type="PANTHER" id="PTHR43866">
    <property type="entry name" value="MALONATE-SEMIALDEHYDE DEHYDROGENASE"/>
    <property type="match status" value="1"/>
</dbReference>
<keyword evidence="2 5" id="KW-0560">Oxidoreductase</keyword>
<dbReference type="InterPro" id="IPR010061">
    <property type="entry name" value="MeMal-semiAld_DH"/>
</dbReference>
<accession>A0ABN0ACH4</accession>
<dbReference type="InterPro" id="IPR015590">
    <property type="entry name" value="Aldehyde_DH_dom"/>
</dbReference>
<keyword evidence="6" id="KW-1185">Reference proteome</keyword>
<proteinExistence type="predicted"/>
<evidence type="ECO:0000256" key="2">
    <source>
        <dbReference type="ARBA" id="ARBA00023002"/>
    </source>
</evidence>
<evidence type="ECO:0000313" key="6">
    <source>
        <dbReference type="Proteomes" id="UP000006015"/>
    </source>
</evidence>
<reference evidence="5 6" key="1">
    <citation type="submission" date="2010-04" db="EMBL/GenBank/DDBJ databases">
        <authorList>
            <person name="Weinstock G."/>
            <person name="Sodergren E."/>
            <person name="Clifton S."/>
            <person name="Fulton L."/>
            <person name="Fulton B."/>
            <person name="Courtney L."/>
            <person name="Fronick C."/>
            <person name="Harrison M."/>
            <person name="Strong C."/>
            <person name="Farmer C."/>
            <person name="Delahaunty K."/>
            <person name="Markovic C."/>
            <person name="Hall O."/>
            <person name="Minx P."/>
            <person name="Tomlinson C."/>
            <person name="Mitreva M."/>
            <person name="Hou S."/>
            <person name="Wollam A."/>
            <person name="Pepin K.H."/>
            <person name="Johnson M."/>
            <person name="Bhonagiri V."/>
            <person name="Zhang X."/>
            <person name="Suruliraj S."/>
            <person name="Warren W."/>
            <person name="Chinwalla A."/>
            <person name="Mardis E.R."/>
            <person name="Wilson R.K."/>
        </authorList>
    </citation>
    <scope>NUCLEOTIDE SEQUENCE [LARGE SCALE GENOMIC DNA]</scope>
    <source>
        <strain evidence="5 6">DSM 20306</strain>
    </source>
</reference>
<dbReference type="EMBL" id="ADNS01000031">
    <property type="protein sequence ID" value="EFG80362.1"/>
    <property type="molecule type" value="Genomic_DNA"/>
</dbReference>
<dbReference type="InterPro" id="IPR016160">
    <property type="entry name" value="Ald_DH_CS_CYS"/>
</dbReference>
<dbReference type="CDD" id="cd07085">
    <property type="entry name" value="ALDH_F6_MMSDH"/>
    <property type="match status" value="1"/>
</dbReference>
<protein>
    <recommendedName>
        <fullName evidence="1">methylmalonate-semialdehyde dehydrogenase (CoA acylating)</fullName>
        <ecNumber evidence="1">1.2.1.27</ecNumber>
    </recommendedName>
</protein>
<dbReference type="NCBIfam" id="TIGR01722">
    <property type="entry name" value="MMSDH"/>
    <property type="match status" value="1"/>
</dbReference>
<dbReference type="Proteomes" id="UP000006015">
    <property type="component" value="Unassembled WGS sequence"/>
</dbReference>
<evidence type="ECO:0000256" key="3">
    <source>
        <dbReference type="ARBA" id="ARBA00023027"/>
    </source>
</evidence>
<keyword evidence="3" id="KW-0520">NAD</keyword>
<evidence type="ECO:0000256" key="1">
    <source>
        <dbReference type="ARBA" id="ARBA00013048"/>
    </source>
</evidence>
<dbReference type="SUPFAM" id="SSF53720">
    <property type="entry name" value="ALDH-like"/>
    <property type="match status" value="1"/>
</dbReference>
<evidence type="ECO:0000259" key="4">
    <source>
        <dbReference type="Pfam" id="PF00171"/>
    </source>
</evidence>